<proteinExistence type="evidence at transcript level"/>
<reference evidence="1" key="2">
    <citation type="submission" date="2012-06" db="EMBL/GenBank/DDBJ databases">
        <authorList>
            <person name="Yu Y."/>
            <person name="Currie J."/>
            <person name="Lomeli R."/>
            <person name="Angelova A."/>
            <person name="Collura K."/>
            <person name="Wissotski M."/>
            <person name="Campos D."/>
            <person name="Kudrna D."/>
            <person name="Golser W."/>
            <person name="Ashely E."/>
            <person name="Descour A."/>
            <person name="Fernandes J."/>
            <person name="Soderlund C."/>
            <person name="Walbot V."/>
        </authorList>
    </citation>
    <scope>NUCLEOTIDE SEQUENCE</scope>
    <source>
        <strain evidence="1">B73</strain>
    </source>
</reference>
<sequence length="54" mass="6536">MLENLGWMVPFLSKWHHGLYHLCGHRVTFSVQQIGDFWHKYIWHGFKSTNLTLH</sequence>
<organism evidence="1">
    <name type="scientific">Zea mays</name>
    <name type="common">Maize</name>
    <dbReference type="NCBI Taxonomy" id="4577"/>
    <lineage>
        <taxon>Eukaryota</taxon>
        <taxon>Viridiplantae</taxon>
        <taxon>Streptophyta</taxon>
        <taxon>Embryophyta</taxon>
        <taxon>Tracheophyta</taxon>
        <taxon>Spermatophyta</taxon>
        <taxon>Magnoliopsida</taxon>
        <taxon>Liliopsida</taxon>
        <taxon>Poales</taxon>
        <taxon>Poaceae</taxon>
        <taxon>PACMAD clade</taxon>
        <taxon>Panicoideae</taxon>
        <taxon>Andropogonodae</taxon>
        <taxon>Andropogoneae</taxon>
        <taxon>Tripsacinae</taxon>
        <taxon>Zea</taxon>
    </lineage>
</organism>
<dbReference type="EMBL" id="BT084656">
    <property type="protein sequence ID" value="ACR35009.1"/>
    <property type="molecule type" value="mRNA"/>
</dbReference>
<name>C4J1F9_MAIZE</name>
<evidence type="ECO:0000313" key="1">
    <source>
        <dbReference type="EMBL" id="ACR35009.1"/>
    </source>
</evidence>
<reference evidence="1" key="1">
    <citation type="journal article" date="2009" name="PLoS Genet.">
        <title>Sequencing, mapping, and analysis of 27,455 maize full-length cDNAs.</title>
        <authorList>
            <person name="Soderlund C."/>
            <person name="Descour A."/>
            <person name="Kudrna D."/>
            <person name="Bomhoff M."/>
            <person name="Boyd L."/>
            <person name="Currie J."/>
            <person name="Angelova A."/>
            <person name="Collura K."/>
            <person name="Wissotski M."/>
            <person name="Ashley E."/>
            <person name="Morrow D."/>
            <person name="Fernandes J."/>
            <person name="Walbot V."/>
            <person name="Yu Y."/>
        </authorList>
    </citation>
    <scope>NUCLEOTIDE SEQUENCE</scope>
    <source>
        <strain evidence="1">B73</strain>
    </source>
</reference>
<accession>C4J1F9</accession>
<protein>
    <submittedName>
        <fullName evidence="1">Uncharacterized protein</fullName>
    </submittedName>
</protein>
<dbReference type="AlphaFoldDB" id="C4J1F9"/>